<dbReference type="KEGG" id="pfj:MYCFIDRAFT_61304"/>
<evidence type="ECO:0000313" key="15">
    <source>
        <dbReference type="EMBL" id="EME81233.1"/>
    </source>
</evidence>
<evidence type="ECO:0000256" key="1">
    <source>
        <dbReference type="ARBA" id="ARBA00001973"/>
    </source>
</evidence>
<evidence type="ECO:0000256" key="9">
    <source>
        <dbReference type="ARBA" id="ARBA00048233"/>
    </source>
</evidence>
<evidence type="ECO:0000259" key="14">
    <source>
        <dbReference type="Pfam" id="PF18132"/>
    </source>
</evidence>
<reference evidence="15 16" key="1">
    <citation type="journal article" date="2012" name="PLoS Pathog.">
        <title>Diverse lifestyles and strategies of plant pathogenesis encoded in the genomes of eighteen Dothideomycetes fungi.</title>
        <authorList>
            <person name="Ohm R.A."/>
            <person name="Feau N."/>
            <person name="Henrissat B."/>
            <person name="Schoch C.L."/>
            <person name="Horwitz B.A."/>
            <person name="Barry K.W."/>
            <person name="Condon B.J."/>
            <person name="Copeland A.C."/>
            <person name="Dhillon B."/>
            <person name="Glaser F."/>
            <person name="Hesse C.N."/>
            <person name="Kosti I."/>
            <person name="LaButti K."/>
            <person name="Lindquist E.A."/>
            <person name="Lucas S."/>
            <person name="Salamov A.A."/>
            <person name="Bradshaw R.E."/>
            <person name="Ciuffetti L."/>
            <person name="Hamelin R.C."/>
            <person name="Kema G.H.J."/>
            <person name="Lawrence C."/>
            <person name="Scott J.A."/>
            <person name="Spatafora J.W."/>
            <person name="Turgeon B.G."/>
            <person name="de Wit P.J.G.M."/>
            <person name="Zhong S."/>
            <person name="Goodwin S.B."/>
            <person name="Grigoriev I.V."/>
        </authorList>
    </citation>
    <scope>NUCLEOTIDE SEQUENCE [LARGE SCALE GENOMIC DNA]</scope>
    <source>
        <strain evidence="15 16">CIRAD86</strain>
    </source>
</reference>
<dbReference type="VEuPathDB" id="FungiDB:MYCFIDRAFT_61304"/>
<feature type="compositionally biased region" description="Basic and acidic residues" evidence="11">
    <location>
        <begin position="616"/>
        <end position="628"/>
    </location>
</feature>
<gene>
    <name evidence="15" type="ORF">MYCFIDRAFT_61304</name>
</gene>
<dbReference type="InterPro" id="IPR008922">
    <property type="entry name" value="Di-copper_centre_dom_sf"/>
</dbReference>
<comment type="catalytic activity">
    <reaction evidence="10">
        <text>L-tyrosine + O2 = L-dopaquinone + H2O</text>
        <dbReference type="Rhea" id="RHEA:18117"/>
        <dbReference type="ChEBI" id="CHEBI:15377"/>
        <dbReference type="ChEBI" id="CHEBI:15379"/>
        <dbReference type="ChEBI" id="CHEBI:57924"/>
        <dbReference type="ChEBI" id="CHEBI:58315"/>
        <dbReference type="EC" id="1.14.18.1"/>
    </reaction>
</comment>
<evidence type="ECO:0000256" key="8">
    <source>
        <dbReference type="ARBA" id="ARBA00023101"/>
    </source>
</evidence>
<keyword evidence="7" id="KW-0503">Monooxygenase</keyword>
<dbReference type="PANTHER" id="PTHR11474:SF76">
    <property type="entry name" value="SHKT DOMAIN-CONTAINING PROTEIN"/>
    <property type="match status" value="1"/>
</dbReference>
<dbReference type="GeneID" id="19340664"/>
<dbReference type="PANTHER" id="PTHR11474">
    <property type="entry name" value="TYROSINASE FAMILY MEMBER"/>
    <property type="match status" value="1"/>
</dbReference>
<dbReference type="STRING" id="383855.M3AVT3"/>
<dbReference type="EMBL" id="KB446560">
    <property type="protein sequence ID" value="EME81233.1"/>
    <property type="molecule type" value="Genomic_DNA"/>
</dbReference>
<sequence>MQTRLFHPAIVFVWSICIVLASQAPSLGGQQINEIIGARAEDFLQHHHHHQHHQHLKQKRQNGRSSTAVTGIRNAGIAPRREIRDLANRPDEFNLLLLGLTRWMSEPQKQHLSYYDVASIHGRPYEMWDNVPPRDGLNSPGYCTHLSNLLLPWHRPYLALFEQTLFDHIIATVNEYPAGPMRQRFAKAARNVRWPYWDFAATPADGSSVWPEIITRETVPVIMPNGSATIKNPLRSYNFHPVLAADMYYNPFSSWPETLRAPNGLTQNAVSQNAIIAKQIDNQHIGWQNRIYSMLVHYDNFTQFSNEAWKARDHSTADSIEAIHDTLHGIIGNGGHMTYLDYSAYDAIFWLLHTNLDRLFAIYQVLHPNTWVEPMRAISQSYWIQIGDLKDANSPLEPFSKDTIGTKWTSNMVVSTEQFGYNYPETASKNINDVRKAVNRLYGGNAASGGPKRKRDPLQAATHGELKAAAGMTVDGQLRDYAANIISNKHALGKSYGIYLFVGDFDDSDPCSWGTSPNLAGVQAPFTSFSEGPDPNKPGIKVSGTVPLTDALLSKVKSGELKSMDEQDVGPYLKEKLQWRVATFDDKPVPLENMPDLSVVVTMALIKPAESEDEFPEKSEFRELEHITKGRPGGC</sequence>
<dbReference type="Gene3D" id="2.60.310.20">
    <property type="match status" value="1"/>
</dbReference>
<accession>M3AVT3</accession>
<feature type="region of interest" description="Disordered" evidence="11">
    <location>
        <begin position="611"/>
        <end position="635"/>
    </location>
</feature>
<evidence type="ECO:0000313" key="16">
    <source>
        <dbReference type="Proteomes" id="UP000016932"/>
    </source>
</evidence>
<organism evidence="15 16">
    <name type="scientific">Pseudocercospora fijiensis (strain CIRAD86)</name>
    <name type="common">Black leaf streak disease fungus</name>
    <name type="synonym">Mycosphaerella fijiensis</name>
    <dbReference type="NCBI Taxonomy" id="383855"/>
    <lineage>
        <taxon>Eukaryota</taxon>
        <taxon>Fungi</taxon>
        <taxon>Dikarya</taxon>
        <taxon>Ascomycota</taxon>
        <taxon>Pezizomycotina</taxon>
        <taxon>Dothideomycetes</taxon>
        <taxon>Dothideomycetidae</taxon>
        <taxon>Mycosphaerellales</taxon>
        <taxon>Mycosphaerellaceae</taxon>
        <taxon>Pseudocercospora</taxon>
    </lineage>
</organism>
<evidence type="ECO:0000256" key="6">
    <source>
        <dbReference type="ARBA" id="ARBA00023008"/>
    </source>
</evidence>
<dbReference type="Pfam" id="PF00264">
    <property type="entry name" value="Tyrosinase"/>
    <property type="match status" value="1"/>
</dbReference>
<keyword evidence="6" id="KW-0186">Copper</keyword>
<proteinExistence type="inferred from homology"/>
<dbReference type="Gene3D" id="1.10.1280.10">
    <property type="entry name" value="Di-copper center containing domain from catechol oxidase"/>
    <property type="match status" value="1"/>
</dbReference>
<protein>
    <recommendedName>
        <fullName evidence="3">tyrosinase</fullName>
        <ecNumber evidence="3">1.14.18.1</ecNumber>
    </recommendedName>
</protein>
<comment type="cofactor">
    <cofactor evidence="1">
        <name>Cu(2+)</name>
        <dbReference type="ChEBI" id="CHEBI:29036"/>
    </cofactor>
</comment>
<keyword evidence="12" id="KW-0732">Signal</keyword>
<dbReference type="SUPFAM" id="SSF48056">
    <property type="entry name" value="Di-copper centre-containing domain"/>
    <property type="match status" value="1"/>
</dbReference>
<dbReference type="AlphaFoldDB" id="M3AVT3"/>
<dbReference type="InterPro" id="IPR002227">
    <property type="entry name" value="Tyrosinase_Cu-bd"/>
</dbReference>
<comment type="similarity">
    <text evidence="2">Belongs to the tyrosinase family.</text>
</comment>
<dbReference type="PRINTS" id="PR00092">
    <property type="entry name" value="TYROSINASE"/>
</dbReference>
<evidence type="ECO:0000256" key="7">
    <source>
        <dbReference type="ARBA" id="ARBA00023033"/>
    </source>
</evidence>
<dbReference type="GO" id="GO:0046872">
    <property type="term" value="F:metal ion binding"/>
    <property type="evidence" value="ECO:0007669"/>
    <property type="project" value="UniProtKB-KW"/>
</dbReference>
<evidence type="ECO:0000256" key="5">
    <source>
        <dbReference type="ARBA" id="ARBA00023002"/>
    </source>
</evidence>
<evidence type="ECO:0000256" key="2">
    <source>
        <dbReference type="ARBA" id="ARBA00009928"/>
    </source>
</evidence>
<dbReference type="OrthoDB" id="6132182at2759"/>
<evidence type="ECO:0000256" key="11">
    <source>
        <dbReference type="SAM" id="MobiDB-lite"/>
    </source>
</evidence>
<dbReference type="GO" id="GO:0004503">
    <property type="term" value="F:tyrosinase activity"/>
    <property type="evidence" value="ECO:0007669"/>
    <property type="project" value="UniProtKB-EC"/>
</dbReference>
<evidence type="ECO:0000259" key="13">
    <source>
        <dbReference type="Pfam" id="PF00264"/>
    </source>
</evidence>
<dbReference type="HOGENOM" id="CLU_013691_3_0_1"/>
<keyword evidence="16" id="KW-1185">Reference proteome</keyword>
<dbReference type="RefSeq" id="XP_007928044.1">
    <property type="nucleotide sequence ID" value="XM_007929853.1"/>
</dbReference>
<dbReference type="GO" id="GO:0042438">
    <property type="term" value="P:melanin biosynthetic process"/>
    <property type="evidence" value="ECO:0007669"/>
    <property type="project" value="UniProtKB-KW"/>
</dbReference>
<evidence type="ECO:0000256" key="10">
    <source>
        <dbReference type="ARBA" id="ARBA00048881"/>
    </source>
</evidence>
<evidence type="ECO:0000256" key="3">
    <source>
        <dbReference type="ARBA" id="ARBA00011906"/>
    </source>
</evidence>
<comment type="catalytic activity">
    <reaction evidence="9">
        <text>2 L-dopa + O2 = 2 L-dopaquinone + 2 H2O</text>
        <dbReference type="Rhea" id="RHEA:34287"/>
        <dbReference type="ChEBI" id="CHEBI:15377"/>
        <dbReference type="ChEBI" id="CHEBI:15379"/>
        <dbReference type="ChEBI" id="CHEBI:57504"/>
        <dbReference type="ChEBI" id="CHEBI:57924"/>
        <dbReference type="EC" id="1.14.18.1"/>
    </reaction>
</comment>
<feature type="chain" id="PRO_5004031572" description="tyrosinase" evidence="12">
    <location>
        <begin position="22"/>
        <end position="635"/>
    </location>
</feature>
<feature type="signal peptide" evidence="12">
    <location>
        <begin position="1"/>
        <end position="21"/>
    </location>
</feature>
<keyword evidence="4" id="KW-0479">Metal-binding</keyword>
<evidence type="ECO:0000256" key="12">
    <source>
        <dbReference type="SAM" id="SignalP"/>
    </source>
</evidence>
<feature type="domain" description="Tyrosinase copper-binding" evidence="13">
    <location>
        <begin position="113"/>
        <end position="364"/>
    </location>
</feature>
<dbReference type="Proteomes" id="UP000016932">
    <property type="component" value="Unassembled WGS sequence"/>
</dbReference>
<keyword evidence="5" id="KW-0560">Oxidoreductase</keyword>
<dbReference type="Pfam" id="PF18132">
    <property type="entry name" value="Tyrosinase_C"/>
    <property type="match status" value="1"/>
</dbReference>
<keyword evidence="8" id="KW-0470">Melanin biosynthesis</keyword>
<feature type="compositionally biased region" description="Basic residues" evidence="11">
    <location>
        <begin position="46"/>
        <end position="62"/>
    </location>
</feature>
<evidence type="ECO:0000256" key="4">
    <source>
        <dbReference type="ARBA" id="ARBA00022723"/>
    </source>
</evidence>
<dbReference type="InterPro" id="IPR041640">
    <property type="entry name" value="Tyrosinase_C"/>
</dbReference>
<dbReference type="InterPro" id="IPR050316">
    <property type="entry name" value="Tyrosinase/Hemocyanin"/>
</dbReference>
<name>M3AVT3_PSEFD</name>
<feature type="region of interest" description="Disordered" evidence="11">
    <location>
        <begin position="46"/>
        <end position="70"/>
    </location>
</feature>
<dbReference type="EC" id="1.14.18.1" evidence="3"/>
<feature type="domain" description="Tyrosinase C-terminal" evidence="14">
    <location>
        <begin position="480"/>
        <end position="601"/>
    </location>
</feature>
<dbReference type="eggNOG" id="ENOG502R1BY">
    <property type="taxonomic scope" value="Eukaryota"/>
</dbReference>